<evidence type="ECO:0000256" key="4">
    <source>
        <dbReference type="ARBA" id="ARBA00022989"/>
    </source>
</evidence>
<feature type="transmembrane region" description="Helical" evidence="11">
    <location>
        <begin position="67"/>
        <end position="88"/>
    </location>
</feature>
<protein>
    <submittedName>
        <fullName evidence="12">Chloride channel protein</fullName>
    </submittedName>
</protein>
<accession>A0ABX6N7K0</accession>
<organism evidence="12 13">
    <name type="scientific">Limnobacter profundi</name>
    <dbReference type="NCBI Taxonomy" id="2732163"/>
    <lineage>
        <taxon>Bacteria</taxon>
        <taxon>Pseudomonadati</taxon>
        <taxon>Pseudomonadota</taxon>
        <taxon>Betaproteobacteria</taxon>
        <taxon>Burkholderiales</taxon>
        <taxon>Burkholderiaceae</taxon>
        <taxon>Limnobacter</taxon>
    </lineage>
</organism>
<evidence type="ECO:0000256" key="2">
    <source>
        <dbReference type="ARBA" id="ARBA00022448"/>
    </source>
</evidence>
<reference evidence="12 13" key="1">
    <citation type="submission" date="2020-05" db="EMBL/GenBank/DDBJ databases">
        <title>Compete genome of Limnobacter sp. SAORIC-580.</title>
        <authorList>
            <person name="Song J."/>
            <person name="Cho J.-C."/>
        </authorList>
    </citation>
    <scope>NUCLEOTIDE SEQUENCE [LARGE SCALE GENOMIC DNA]</scope>
    <source>
        <strain evidence="12 13">SAORIC-580</strain>
    </source>
</reference>
<keyword evidence="4 11" id="KW-1133">Transmembrane helix</keyword>
<evidence type="ECO:0000256" key="3">
    <source>
        <dbReference type="ARBA" id="ARBA00022692"/>
    </source>
</evidence>
<evidence type="ECO:0000256" key="8">
    <source>
        <dbReference type="ARBA" id="ARBA00023214"/>
    </source>
</evidence>
<dbReference type="RefSeq" id="WP_171100317.1">
    <property type="nucleotide sequence ID" value="NZ_CP053084.1"/>
</dbReference>
<evidence type="ECO:0000256" key="9">
    <source>
        <dbReference type="ARBA" id="ARBA00023303"/>
    </source>
</evidence>
<keyword evidence="13" id="KW-1185">Reference proteome</keyword>
<dbReference type="InterPro" id="IPR014743">
    <property type="entry name" value="Cl-channel_core"/>
</dbReference>
<dbReference type="Gene3D" id="1.10.3080.10">
    <property type="entry name" value="Clc chloride channel"/>
    <property type="match status" value="1"/>
</dbReference>
<evidence type="ECO:0000313" key="12">
    <source>
        <dbReference type="EMBL" id="QJR30361.1"/>
    </source>
</evidence>
<evidence type="ECO:0000256" key="11">
    <source>
        <dbReference type="SAM" id="Phobius"/>
    </source>
</evidence>
<feature type="transmembrane region" description="Helical" evidence="11">
    <location>
        <begin position="239"/>
        <end position="256"/>
    </location>
</feature>
<dbReference type="Pfam" id="PF00654">
    <property type="entry name" value="Voltage_CLC"/>
    <property type="match status" value="1"/>
</dbReference>
<evidence type="ECO:0000256" key="10">
    <source>
        <dbReference type="SAM" id="MobiDB-lite"/>
    </source>
</evidence>
<feature type="transmembrane region" description="Helical" evidence="11">
    <location>
        <begin position="166"/>
        <end position="190"/>
    </location>
</feature>
<dbReference type="CDD" id="cd01034">
    <property type="entry name" value="EriC_like"/>
    <property type="match status" value="1"/>
</dbReference>
<keyword evidence="9" id="KW-0407">Ion channel</keyword>
<evidence type="ECO:0000256" key="6">
    <source>
        <dbReference type="ARBA" id="ARBA00023136"/>
    </source>
</evidence>
<feature type="transmembrane region" description="Helical" evidence="11">
    <location>
        <begin position="202"/>
        <end position="219"/>
    </location>
</feature>
<feature type="transmembrane region" description="Helical" evidence="11">
    <location>
        <begin position="366"/>
        <end position="392"/>
    </location>
</feature>
<proteinExistence type="predicted"/>
<feature type="transmembrane region" description="Helical" evidence="11">
    <location>
        <begin position="342"/>
        <end position="360"/>
    </location>
</feature>
<dbReference type="EMBL" id="CP053084">
    <property type="protein sequence ID" value="QJR30361.1"/>
    <property type="molecule type" value="Genomic_DNA"/>
</dbReference>
<gene>
    <name evidence="12" type="ORF">HKT17_11955</name>
</gene>
<evidence type="ECO:0000256" key="5">
    <source>
        <dbReference type="ARBA" id="ARBA00023065"/>
    </source>
</evidence>
<feature type="region of interest" description="Disordered" evidence="10">
    <location>
        <begin position="438"/>
        <end position="462"/>
    </location>
</feature>
<keyword evidence="5" id="KW-0406">Ion transport</keyword>
<feature type="compositionally biased region" description="Low complexity" evidence="10">
    <location>
        <begin position="438"/>
        <end position="456"/>
    </location>
</feature>
<keyword evidence="6 11" id="KW-0472">Membrane</keyword>
<comment type="subcellular location">
    <subcellularLocation>
        <location evidence="1">Membrane</location>
        <topology evidence="1">Multi-pass membrane protein</topology>
    </subcellularLocation>
</comment>
<dbReference type="InterPro" id="IPR050368">
    <property type="entry name" value="ClC-type_chloride_channel"/>
</dbReference>
<keyword evidence="3 11" id="KW-0812">Transmembrane</keyword>
<keyword evidence="2" id="KW-0813">Transport</keyword>
<dbReference type="PRINTS" id="PR00762">
    <property type="entry name" value="CLCHANNEL"/>
</dbReference>
<dbReference type="Proteomes" id="UP000501130">
    <property type="component" value="Chromosome"/>
</dbReference>
<evidence type="ECO:0000313" key="13">
    <source>
        <dbReference type="Proteomes" id="UP000501130"/>
    </source>
</evidence>
<dbReference type="InterPro" id="IPR001807">
    <property type="entry name" value="ClC"/>
</dbReference>
<evidence type="ECO:0000256" key="7">
    <source>
        <dbReference type="ARBA" id="ARBA00023173"/>
    </source>
</evidence>
<sequence length="462" mass="49366">MRPNSKSKWLAQSARLSRFMADRGMIVSVIYAFSLLVGFLAVGFAWMSDFAGEWNKELFAEHMWVALLLPPVVFPIALWLVNTIFWGAGGSGIPQAIKVTKHPKPRLMERLLGPRAFLGKLLITPFVIAAGAAAGREGPTVQIGAALMAYAGRFPNIAKLFDTRSLIIAGGAAGVAAAFNTPLGGLMFAFEELGRRKTMRHTSALLMAIVLAGLVALILQGNYSYFGYSNATIDWGQEWLIIFTLAILTGIVGGLYGRSMLILVSSTSFLGGLRSRFPYRFAAGCGVVLSLMALVFGAEVFGAGYEETKAALQDSEELSPMFWLTKMVATVVSFASGIPGGVFSPTLSIGAGFGHFFAGLTNSETAPLMLLAMVGVLSAVTHCPITAFVIVLEMVDNHDLVMPLIFVSAISTQVSKRILPASIYHLLANQIKVSFAQTEPTPAPESASEAKPAETSGLDDKK</sequence>
<dbReference type="SUPFAM" id="SSF81340">
    <property type="entry name" value="Clc chloride channel"/>
    <property type="match status" value="1"/>
</dbReference>
<evidence type="ECO:0000256" key="1">
    <source>
        <dbReference type="ARBA" id="ARBA00004141"/>
    </source>
</evidence>
<dbReference type="PANTHER" id="PTHR43427:SF6">
    <property type="entry name" value="CHLORIDE CHANNEL PROTEIN CLC-E"/>
    <property type="match status" value="1"/>
</dbReference>
<feature type="transmembrane region" description="Helical" evidence="11">
    <location>
        <begin position="277"/>
        <end position="298"/>
    </location>
</feature>
<keyword evidence="7" id="KW-0869">Chloride channel</keyword>
<feature type="transmembrane region" description="Helical" evidence="11">
    <location>
        <begin position="25"/>
        <end position="47"/>
    </location>
</feature>
<name>A0ABX6N7K0_9BURK</name>
<dbReference type="PANTHER" id="PTHR43427">
    <property type="entry name" value="CHLORIDE CHANNEL PROTEIN CLC-E"/>
    <property type="match status" value="1"/>
</dbReference>
<keyword evidence="8" id="KW-0868">Chloride</keyword>